<organism evidence="2 3">
    <name type="scientific">Kaistella treverensis</name>
    <dbReference type="NCBI Taxonomy" id="631455"/>
    <lineage>
        <taxon>Bacteria</taxon>
        <taxon>Pseudomonadati</taxon>
        <taxon>Bacteroidota</taxon>
        <taxon>Flavobacteriia</taxon>
        <taxon>Flavobacteriales</taxon>
        <taxon>Weeksellaceae</taxon>
        <taxon>Chryseobacterium group</taxon>
        <taxon>Kaistella</taxon>
    </lineage>
</organism>
<keyword evidence="3" id="KW-1185">Reference proteome</keyword>
<keyword evidence="2" id="KW-0808">Transferase</keyword>
<dbReference type="EMBL" id="FORQ01000004">
    <property type="protein sequence ID" value="SFJ09259.1"/>
    <property type="molecule type" value="Genomic_DNA"/>
</dbReference>
<dbReference type="GO" id="GO:0016758">
    <property type="term" value="F:hexosyltransferase activity"/>
    <property type="evidence" value="ECO:0007669"/>
    <property type="project" value="UniProtKB-ARBA"/>
</dbReference>
<name>A0A1I3NJA6_9FLAO</name>
<dbReference type="RefSeq" id="WP_089820269.1">
    <property type="nucleotide sequence ID" value="NZ_FORQ01000004.1"/>
</dbReference>
<dbReference type="Proteomes" id="UP000242560">
    <property type="component" value="Unassembled WGS sequence"/>
</dbReference>
<dbReference type="CDD" id="cd00761">
    <property type="entry name" value="Glyco_tranf_GTA_type"/>
    <property type="match status" value="1"/>
</dbReference>
<evidence type="ECO:0000313" key="3">
    <source>
        <dbReference type="Proteomes" id="UP000242560"/>
    </source>
</evidence>
<dbReference type="SUPFAM" id="SSF53448">
    <property type="entry name" value="Nucleotide-diphospho-sugar transferases"/>
    <property type="match status" value="1"/>
</dbReference>
<dbReference type="AlphaFoldDB" id="A0A1I3NJA6"/>
<gene>
    <name evidence="2" type="ORF">SAMN05421638_2119</name>
</gene>
<dbReference type="Gene3D" id="3.90.550.10">
    <property type="entry name" value="Spore Coat Polysaccharide Biosynthesis Protein SpsA, Chain A"/>
    <property type="match status" value="1"/>
</dbReference>
<dbReference type="Pfam" id="PF00535">
    <property type="entry name" value="Glycos_transf_2"/>
    <property type="match status" value="1"/>
</dbReference>
<accession>A0A1I3NJA6</accession>
<dbReference type="PANTHER" id="PTHR22916:SF3">
    <property type="entry name" value="UDP-GLCNAC:BETAGAL BETA-1,3-N-ACETYLGLUCOSAMINYLTRANSFERASE-LIKE PROTEIN 1"/>
    <property type="match status" value="1"/>
</dbReference>
<reference evidence="3" key="1">
    <citation type="submission" date="2016-10" db="EMBL/GenBank/DDBJ databases">
        <authorList>
            <person name="Varghese N."/>
            <person name="Submissions S."/>
        </authorList>
    </citation>
    <scope>NUCLEOTIDE SEQUENCE [LARGE SCALE GENOMIC DNA]</scope>
    <source>
        <strain evidence="3">DSM 22251</strain>
    </source>
</reference>
<proteinExistence type="predicted"/>
<feature type="domain" description="Glycosyltransferase 2-like" evidence="1">
    <location>
        <begin position="3"/>
        <end position="155"/>
    </location>
</feature>
<sequence>MFSVIIPYYKKRKYIERCLDSVLNQTFKNFEIILIDDGSNDDIALLIDQKYPEVNLIKQQNQGVSVARNAGIAIAKMSYVVFLDADDAWNPLFLQFAHEVIEKHKNLKIIGAHYSRNREILEKVYNYNDYIEVNNYFQIAIKNILFATGATIINKSFFDTNHGFNPILKRGQDVDVWIRTIESGGEVFYIKNTMMYYSDEDPNQASGKIGKVENGFVGVVNELYKPIIEKNINSDFSKFISKFVYLNLYPYYFSPENHAKAQLSLKQNSHYYFFLHLPYYLPLHIGHRIVSNRRSSKLMRLWLKFFLRKIYNKSFLD</sequence>
<dbReference type="PANTHER" id="PTHR22916">
    <property type="entry name" value="GLYCOSYLTRANSFERASE"/>
    <property type="match status" value="1"/>
</dbReference>
<protein>
    <submittedName>
        <fullName evidence="2">Glycosyltransferase involved in cell wall bisynthesis</fullName>
    </submittedName>
</protein>
<dbReference type="InterPro" id="IPR001173">
    <property type="entry name" value="Glyco_trans_2-like"/>
</dbReference>
<evidence type="ECO:0000313" key="2">
    <source>
        <dbReference type="EMBL" id="SFJ09259.1"/>
    </source>
</evidence>
<dbReference type="InterPro" id="IPR029044">
    <property type="entry name" value="Nucleotide-diphossugar_trans"/>
</dbReference>
<evidence type="ECO:0000259" key="1">
    <source>
        <dbReference type="Pfam" id="PF00535"/>
    </source>
</evidence>